<evidence type="ECO:0000313" key="2">
    <source>
        <dbReference type="EMBL" id="PYH94917.1"/>
    </source>
</evidence>
<feature type="region of interest" description="Disordered" evidence="1">
    <location>
        <begin position="1"/>
        <end position="22"/>
    </location>
</feature>
<dbReference type="VEuPathDB" id="FungiDB:BO71DRAFT_483400"/>
<dbReference type="AlphaFoldDB" id="A0A319DLG9"/>
<dbReference type="EMBL" id="KZ825863">
    <property type="protein sequence ID" value="PYH94917.1"/>
    <property type="molecule type" value="Genomic_DNA"/>
</dbReference>
<protein>
    <submittedName>
        <fullName evidence="2">Uncharacterized protein</fullName>
    </submittedName>
</protein>
<evidence type="ECO:0000256" key="1">
    <source>
        <dbReference type="SAM" id="MobiDB-lite"/>
    </source>
</evidence>
<reference evidence="2 3" key="1">
    <citation type="submission" date="2018-02" db="EMBL/GenBank/DDBJ databases">
        <title>The genomes of Aspergillus section Nigri reveals drivers in fungal speciation.</title>
        <authorList>
            <consortium name="DOE Joint Genome Institute"/>
            <person name="Vesth T.C."/>
            <person name="Nybo J."/>
            <person name="Theobald S."/>
            <person name="Brandl J."/>
            <person name="Frisvad J.C."/>
            <person name="Nielsen K.F."/>
            <person name="Lyhne E.K."/>
            <person name="Kogle M.E."/>
            <person name="Kuo A."/>
            <person name="Riley R."/>
            <person name="Clum A."/>
            <person name="Nolan M."/>
            <person name="Lipzen A."/>
            <person name="Salamov A."/>
            <person name="Henrissat B."/>
            <person name="Wiebenga A."/>
            <person name="De vries R.P."/>
            <person name="Grigoriev I.V."/>
            <person name="Mortensen U.H."/>
            <person name="Andersen M.R."/>
            <person name="Baker S.E."/>
        </authorList>
    </citation>
    <scope>NUCLEOTIDE SEQUENCE [LARGE SCALE GENOMIC DNA]</scope>
    <source>
        <strain evidence="2 3">CBS 707.79</strain>
    </source>
</reference>
<sequence length="379" mass="43435">MASSKKEDKAEPSAPLDASARPELDEKDELIRTLKSKLCRCEEWIKGKEEVFEEIDIRLGTFMAWIATDPSAWGKRLQGFWSAFRQTARGDGYESGADLDCLSREQKQLVLAKLDGYYKPGLEWDELVSRLSPNARSLLPRWLITAMIFKDMADRFWTNPFWYLEDEQDGPTSTSLPAQLQSLHQEFMKVDVRQGCLWRRTTTRLSAALKRQTDYTEFGEKNRARGQELARKWASELLADKTFQCLLKPGERRDAEYRLYEITGFYQEAASLAIDISFHGYYVEFQDLRALQPLVYHHKSDKLSLCGACRADRTSGGGREDGLDGREVLMIERPVMYRAGGTLELRHEVIGKAYVWVEGDPTDPDKDEQAQPVDSTEGF</sequence>
<accession>A0A319DLG9</accession>
<feature type="compositionally biased region" description="Basic and acidic residues" evidence="1">
    <location>
        <begin position="1"/>
        <end position="11"/>
    </location>
</feature>
<dbReference type="Proteomes" id="UP000247810">
    <property type="component" value="Unassembled WGS sequence"/>
</dbReference>
<evidence type="ECO:0000313" key="3">
    <source>
        <dbReference type="Proteomes" id="UP000247810"/>
    </source>
</evidence>
<feature type="region of interest" description="Disordered" evidence="1">
    <location>
        <begin position="360"/>
        <end position="379"/>
    </location>
</feature>
<organism evidence="2 3">
    <name type="scientific">Aspergillus ellipticus CBS 707.79</name>
    <dbReference type="NCBI Taxonomy" id="1448320"/>
    <lineage>
        <taxon>Eukaryota</taxon>
        <taxon>Fungi</taxon>
        <taxon>Dikarya</taxon>
        <taxon>Ascomycota</taxon>
        <taxon>Pezizomycotina</taxon>
        <taxon>Eurotiomycetes</taxon>
        <taxon>Eurotiomycetidae</taxon>
        <taxon>Eurotiales</taxon>
        <taxon>Aspergillaceae</taxon>
        <taxon>Aspergillus</taxon>
        <taxon>Aspergillus subgen. Circumdati</taxon>
    </lineage>
</organism>
<dbReference type="OrthoDB" id="4156714at2759"/>
<name>A0A319DLG9_9EURO</name>
<gene>
    <name evidence="2" type="ORF">BO71DRAFT_483400</name>
</gene>
<keyword evidence="3" id="KW-1185">Reference proteome</keyword>
<proteinExistence type="predicted"/>